<reference evidence="4 5" key="1">
    <citation type="submission" date="2018-12" db="EMBL/GenBank/DDBJ databases">
        <authorList>
            <person name="Li F."/>
        </authorList>
    </citation>
    <scope>NUCLEOTIDE SEQUENCE [LARGE SCALE GENOMIC DNA]</scope>
    <source>
        <strain evidence="4 5">EGI 6500705</strain>
    </source>
</reference>
<dbReference type="AlphaFoldDB" id="A0A3S0XKN0"/>
<name>A0A3S0XKN0_9MICO</name>
<dbReference type="PANTHER" id="PTHR44169">
    <property type="entry name" value="NADPH-DEPENDENT 1-ACYLDIHYDROXYACETONE PHOSPHATE REDUCTASE"/>
    <property type="match status" value="1"/>
</dbReference>
<sequence>MQIKDSVVLVTGANRGIGAEFVRQLKERGAAKIYATARDAASITADGVEAVALDVTDEGQVRAIAERATDVTILINNAGVSLGADLIGGDMDTIRRELETNAFGPLNTTRAFAPVLAANGGGAILNVLSAIAWFAAPGATSYGMSKAAAFSLTEGTRALLARQGTQVAGLLMALIDTDMAAGMDAPKTAPETLVATALDGLEAGAIEILGDAMTVQLKAHMHLDPAERYAMFAG</sequence>
<dbReference type="Proteomes" id="UP000274909">
    <property type="component" value="Unassembled WGS sequence"/>
</dbReference>
<keyword evidence="5" id="KW-1185">Reference proteome</keyword>
<comment type="similarity">
    <text evidence="1 3">Belongs to the short-chain dehydrogenases/reductases (SDR) family.</text>
</comment>
<keyword evidence="2" id="KW-0560">Oxidoreductase</keyword>
<dbReference type="Gene3D" id="3.40.50.720">
    <property type="entry name" value="NAD(P)-binding Rossmann-like Domain"/>
    <property type="match status" value="1"/>
</dbReference>
<dbReference type="PRINTS" id="PR00081">
    <property type="entry name" value="GDHRDH"/>
</dbReference>
<dbReference type="GO" id="GO:0016491">
    <property type="term" value="F:oxidoreductase activity"/>
    <property type="evidence" value="ECO:0007669"/>
    <property type="project" value="UniProtKB-KW"/>
</dbReference>
<dbReference type="InterPro" id="IPR020904">
    <property type="entry name" value="Sc_DH/Rdtase_CS"/>
</dbReference>
<evidence type="ECO:0000256" key="1">
    <source>
        <dbReference type="ARBA" id="ARBA00006484"/>
    </source>
</evidence>
<proteinExistence type="inferred from homology"/>
<protein>
    <submittedName>
        <fullName evidence="4">SDR family NAD(P)-dependent oxidoreductase</fullName>
    </submittedName>
</protein>
<organism evidence="4 5">
    <name type="scientific">Labedella endophytica</name>
    <dbReference type="NCBI Taxonomy" id="1523160"/>
    <lineage>
        <taxon>Bacteria</taxon>
        <taxon>Bacillati</taxon>
        <taxon>Actinomycetota</taxon>
        <taxon>Actinomycetes</taxon>
        <taxon>Micrococcales</taxon>
        <taxon>Microbacteriaceae</taxon>
        <taxon>Labedella</taxon>
    </lineage>
</organism>
<comment type="caution">
    <text evidence="4">The sequence shown here is derived from an EMBL/GenBank/DDBJ whole genome shotgun (WGS) entry which is preliminary data.</text>
</comment>
<dbReference type="NCBIfam" id="NF006119">
    <property type="entry name" value="PRK08264.1-5"/>
    <property type="match status" value="1"/>
</dbReference>
<dbReference type="PANTHER" id="PTHR44169:SF6">
    <property type="entry name" value="NADPH-DEPENDENT 1-ACYLDIHYDROXYACETONE PHOSPHATE REDUCTASE"/>
    <property type="match status" value="1"/>
</dbReference>
<evidence type="ECO:0000313" key="5">
    <source>
        <dbReference type="Proteomes" id="UP000274909"/>
    </source>
</evidence>
<dbReference type="EMBL" id="RZGZ01000004">
    <property type="protein sequence ID" value="RUQ98174.1"/>
    <property type="molecule type" value="Genomic_DNA"/>
</dbReference>
<dbReference type="Pfam" id="PF00106">
    <property type="entry name" value="adh_short"/>
    <property type="match status" value="1"/>
</dbReference>
<dbReference type="PROSITE" id="PS00061">
    <property type="entry name" value="ADH_SHORT"/>
    <property type="match status" value="1"/>
</dbReference>
<dbReference type="InterPro" id="IPR002347">
    <property type="entry name" value="SDR_fam"/>
</dbReference>
<dbReference type="PRINTS" id="PR00080">
    <property type="entry name" value="SDRFAMILY"/>
</dbReference>
<dbReference type="InterPro" id="IPR036291">
    <property type="entry name" value="NAD(P)-bd_dom_sf"/>
</dbReference>
<evidence type="ECO:0000256" key="3">
    <source>
        <dbReference type="RuleBase" id="RU000363"/>
    </source>
</evidence>
<gene>
    <name evidence="4" type="ORF">ELQ94_14225</name>
</gene>
<evidence type="ECO:0000256" key="2">
    <source>
        <dbReference type="ARBA" id="ARBA00023002"/>
    </source>
</evidence>
<dbReference type="SUPFAM" id="SSF51735">
    <property type="entry name" value="NAD(P)-binding Rossmann-fold domains"/>
    <property type="match status" value="1"/>
</dbReference>
<dbReference type="OrthoDB" id="3212478at2"/>
<evidence type="ECO:0000313" key="4">
    <source>
        <dbReference type="EMBL" id="RUQ98174.1"/>
    </source>
</evidence>
<accession>A0A3S0XKN0</accession>
<dbReference type="RefSeq" id="WP_127051027.1">
    <property type="nucleotide sequence ID" value="NZ_RZGZ01000004.1"/>
</dbReference>